<dbReference type="OrthoDB" id="2274698at2759"/>
<dbReference type="Proteomes" id="UP000294933">
    <property type="component" value="Unassembled WGS sequence"/>
</dbReference>
<feature type="transmembrane region" description="Helical" evidence="6">
    <location>
        <begin position="699"/>
        <end position="719"/>
    </location>
</feature>
<evidence type="ECO:0000256" key="3">
    <source>
        <dbReference type="ARBA" id="ARBA00022989"/>
    </source>
</evidence>
<feature type="region of interest" description="Disordered" evidence="5">
    <location>
        <begin position="1"/>
        <end position="73"/>
    </location>
</feature>
<dbReference type="GO" id="GO:0016020">
    <property type="term" value="C:membrane"/>
    <property type="evidence" value="ECO:0007669"/>
    <property type="project" value="UniProtKB-SubCell"/>
</dbReference>
<dbReference type="AlphaFoldDB" id="A0A4Y7PNM4"/>
<evidence type="ECO:0008006" key="12">
    <source>
        <dbReference type="Google" id="ProtNLM"/>
    </source>
</evidence>
<protein>
    <recommendedName>
        <fullName evidence="12">DUF2421 domain-containing protein</fullName>
    </recommendedName>
</protein>
<keyword evidence="11" id="KW-1185">Reference proteome</keyword>
<feature type="domain" description="Putative ER transporter 6TM N-terminal" evidence="8">
    <location>
        <begin position="85"/>
        <end position="555"/>
    </location>
</feature>
<name>A0A4Y7PNM4_9AGAM</name>
<dbReference type="InterPro" id="IPR049453">
    <property type="entry name" value="Memb_transporter_dom"/>
</dbReference>
<evidence type="ECO:0000256" key="2">
    <source>
        <dbReference type="ARBA" id="ARBA00022692"/>
    </source>
</evidence>
<evidence type="ECO:0000259" key="7">
    <source>
        <dbReference type="Pfam" id="PF10334"/>
    </source>
</evidence>
<evidence type="ECO:0000256" key="6">
    <source>
        <dbReference type="SAM" id="Phobius"/>
    </source>
</evidence>
<keyword evidence="4 6" id="KW-0472">Membrane</keyword>
<gene>
    <name evidence="10" type="ORF">BD410DRAFT_755679</name>
</gene>
<evidence type="ECO:0000259" key="9">
    <source>
        <dbReference type="Pfam" id="PF13515"/>
    </source>
</evidence>
<feature type="compositionally biased region" description="Basic and acidic residues" evidence="5">
    <location>
        <begin position="47"/>
        <end position="61"/>
    </location>
</feature>
<feature type="domain" description="DUF2421" evidence="7">
    <location>
        <begin position="865"/>
        <end position="1085"/>
    </location>
</feature>
<dbReference type="Pfam" id="PF13515">
    <property type="entry name" value="FUSC_2"/>
    <property type="match status" value="1"/>
</dbReference>
<feature type="transmembrane region" description="Helical" evidence="6">
    <location>
        <begin position="783"/>
        <end position="801"/>
    </location>
</feature>
<feature type="compositionally biased region" description="Basic residues" evidence="5">
    <location>
        <begin position="62"/>
        <end position="73"/>
    </location>
</feature>
<accession>A0A4Y7PNM4</accession>
<feature type="transmembrane region" description="Helical" evidence="6">
    <location>
        <begin position="184"/>
        <end position="213"/>
    </location>
</feature>
<keyword evidence="2 6" id="KW-0812">Transmembrane</keyword>
<dbReference type="InterPro" id="IPR018823">
    <property type="entry name" value="ArAE_2_N"/>
</dbReference>
<feature type="compositionally biased region" description="Basic and acidic residues" evidence="5">
    <location>
        <begin position="658"/>
        <end position="674"/>
    </location>
</feature>
<feature type="transmembrane region" description="Helical" evidence="6">
    <location>
        <begin position="253"/>
        <end position="273"/>
    </location>
</feature>
<reference evidence="10 11" key="1">
    <citation type="submission" date="2018-06" db="EMBL/GenBank/DDBJ databases">
        <title>A transcriptomic atlas of mushroom development highlights an independent origin of complex multicellularity.</title>
        <authorList>
            <consortium name="DOE Joint Genome Institute"/>
            <person name="Krizsan K."/>
            <person name="Almasi E."/>
            <person name="Merenyi Z."/>
            <person name="Sahu N."/>
            <person name="Viragh M."/>
            <person name="Koszo T."/>
            <person name="Mondo S."/>
            <person name="Kiss B."/>
            <person name="Balint B."/>
            <person name="Kues U."/>
            <person name="Barry K."/>
            <person name="Hegedus J.C."/>
            <person name="Henrissat B."/>
            <person name="Johnson J."/>
            <person name="Lipzen A."/>
            <person name="Ohm R."/>
            <person name="Nagy I."/>
            <person name="Pangilinan J."/>
            <person name="Yan J."/>
            <person name="Xiong Y."/>
            <person name="Grigoriev I.V."/>
            <person name="Hibbett D.S."/>
            <person name="Nagy L.G."/>
        </authorList>
    </citation>
    <scope>NUCLEOTIDE SEQUENCE [LARGE SCALE GENOMIC DNA]</scope>
    <source>
        <strain evidence="10 11">SZMC22713</strain>
    </source>
</reference>
<dbReference type="Pfam" id="PF10337">
    <property type="entry name" value="ArAE_2_N"/>
    <property type="match status" value="1"/>
</dbReference>
<dbReference type="VEuPathDB" id="FungiDB:BD410DRAFT_755679"/>
<dbReference type="PANTHER" id="PTHR37994:SF1">
    <property type="entry name" value="ER TRANSPORTER 6TM N-TERMINAL DOMAIN-CONTAINING PROTEIN"/>
    <property type="match status" value="1"/>
</dbReference>
<dbReference type="Pfam" id="PF10334">
    <property type="entry name" value="BRE4"/>
    <property type="match status" value="1"/>
</dbReference>
<dbReference type="STRING" id="50990.A0A4Y7PNM4"/>
<dbReference type="EMBL" id="ML170249">
    <property type="protein sequence ID" value="TDL16189.1"/>
    <property type="molecule type" value="Genomic_DNA"/>
</dbReference>
<comment type="subcellular location">
    <subcellularLocation>
        <location evidence="1">Membrane</location>
        <topology evidence="1">Multi-pass membrane protein</topology>
    </subcellularLocation>
</comment>
<feature type="transmembrane region" description="Helical" evidence="6">
    <location>
        <begin position="749"/>
        <end position="771"/>
    </location>
</feature>
<feature type="domain" description="Integral membrane bound transporter" evidence="9">
    <location>
        <begin position="729"/>
        <end position="861"/>
    </location>
</feature>
<evidence type="ECO:0000256" key="5">
    <source>
        <dbReference type="SAM" id="MobiDB-lite"/>
    </source>
</evidence>
<evidence type="ECO:0000256" key="4">
    <source>
        <dbReference type="ARBA" id="ARBA00023136"/>
    </source>
</evidence>
<evidence type="ECO:0000313" key="10">
    <source>
        <dbReference type="EMBL" id="TDL16189.1"/>
    </source>
</evidence>
<dbReference type="PANTHER" id="PTHR37994">
    <property type="entry name" value="ARAE_2_N DOMAIN-CONTAINING PROTEIN-RELATED"/>
    <property type="match status" value="1"/>
</dbReference>
<feature type="region of interest" description="Disordered" evidence="5">
    <location>
        <begin position="643"/>
        <end position="677"/>
    </location>
</feature>
<feature type="transmembrane region" description="Helical" evidence="6">
    <location>
        <begin position="149"/>
        <end position="172"/>
    </location>
</feature>
<dbReference type="InterPro" id="IPR018820">
    <property type="entry name" value="BRE4-related_DUF2421"/>
</dbReference>
<feature type="transmembrane region" description="Helical" evidence="6">
    <location>
        <begin position="845"/>
        <end position="864"/>
    </location>
</feature>
<proteinExistence type="predicted"/>
<feature type="transmembrane region" description="Helical" evidence="6">
    <location>
        <begin position="808"/>
        <end position="825"/>
    </location>
</feature>
<evidence type="ECO:0000259" key="8">
    <source>
        <dbReference type="Pfam" id="PF10337"/>
    </source>
</evidence>
<keyword evidence="3 6" id="KW-1133">Transmembrane helix</keyword>
<evidence type="ECO:0000313" key="11">
    <source>
        <dbReference type="Proteomes" id="UP000294933"/>
    </source>
</evidence>
<evidence type="ECO:0000256" key="1">
    <source>
        <dbReference type="ARBA" id="ARBA00004141"/>
    </source>
</evidence>
<organism evidence="10 11">
    <name type="scientific">Rickenella mellea</name>
    <dbReference type="NCBI Taxonomy" id="50990"/>
    <lineage>
        <taxon>Eukaryota</taxon>
        <taxon>Fungi</taxon>
        <taxon>Dikarya</taxon>
        <taxon>Basidiomycota</taxon>
        <taxon>Agaricomycotina</taxon>
        <taxon>Agaricomycetes</taxon>
        <taxon>Hymenochaetales</taxon>
        <taxon>Rickenellaceae</taxon>
        <taxon>Rickenella</taxon>
    </lineage>
</organism>
<sequence>MSSSAQHLEGDQRKTLLSDAQPHQSHEVSQPLEETIQADSADDDPEQPEKVVTLEEEEKLKPKTAPKKPAKPRHPLHFFVPDLHWIPKNFTWPKLKPAIRVATMLWIETVFFIVPQTNKIMGPSAYQILVAGFMSPPSDPFVATLEREILNLILTALAYAWSSLGVKLASLARHKFSTTTDLNVIYSGIFVEAGPTIIMAVFLFTGSAFFLWLKASKGPGPYSHACTLACMCLDNAILLASVYPYPVYVGDTIMIPVALHSGIALFCSVLIFPETLNAQFAKRMHAALVPLLNAIEQQPVLLSQSPMSPLFDPKPFMALVAQSEAALAPLAASARLIKRDVSWGRFGAHDLSRLHAITRRLTVRANGLAFYFKIIDPTREKFPVAPDEKAAQTRPPSPEIHGLSERASTIVSTIGSIGSKMKKGHFHLSGLHNSLFRYHGHHNEYQEWNQSSSTSVGVIESHKYLNLEGQFQHPKAGIYIESAVHLLGESTSELLVASALALKHIMSWLQRMNSERYWKLYGREHSRTWQDAVREDEEAKSRLRHAVHNFREKQRKIVLDPYRAAFKENATEAELEETPPHRYLFQSYMYQYHLLQFSLRLCEMLEEVNDLEKTRHRSRLWTPVLPLRKILLWEKWEPTDHLDRDDDEDPGIIQGIEPAHEDEHGKTGRRDPDALRPGGPVEIVGNTIRLLMFAMTHGNVVFALKGAILTVLLSIPSFLPHTAEFAYVNKFVWAISYGQFTISRFRGDTAFVVTARIIATFLGGLGGMAIWYISSGIGKGNPFGLAATMAVCLPFFAFYRLYWPGPTMTNIITFVTLVLVVGMSWQEDRTPSEFHSTGTGFNIAWKRFVLVTAGVTAAFFFSFLPPSTTLRRYIRLTYATTAAEMGQLYCNVVSFANAPWISDNERILKNLLAVRAKLNRSKVMKANVVYELTLRGKWPAERYERILEIQLEIAYLLSHMKSVINHLEPAWGKAFLLRTRFLESDFQGDTLAVISMISTALRIGIPLPQITPCPLLDRFMAHHHNSKMLRQDAEDGYGLPKLLNIETLENEQYLCFSVGVSTAYGIVTRLDRLMLATKELVGEQYHIHGVDVERPKDAPVGIITRTNSIRQD</sequence>